<dbReference type="Gene3D" id="1.10.1040.10">
    <property type="entry name" value="N-(1-d-carboxylethyl)-l-norvaline Dehydrogenase, domain 2"/>
    <property type="match status" value="1"/>
</dbReference>
<dbReference type="Gene3D" id="3.40.50.720">
    <property type="entry name" value="NAD(P)-binding Rossmann-like Domain"/>
    <property type="match status" value="1"/>
</dbReference>
<dbReference type="PROSITE" id="PS00895">
    <property type="entry name" value="3_HYDROXYISOBUT_DH"/>
    <property type="match status" value="1"/>
</dbReference>
<keyword evidence="2" id="KW-0560">Oxidoreductase</keyword>
<feature type="chain" id="PRO_5045857890" evidence="4">
    <location>
        <begin position="17"/>
        <end position="291"/>
    </location>
</feature>
<keyword evidence="4" id="KW-0732">Signal</keyword>
<dbReference type="PIRSF" id="PIRSF000103">
    <property type="entry name" value="HIBADH"/>
    <property type="match status" value="1"/>
</dbReference>
<dbReference type="InterPro" id="IPR036291">
    <property type="entry name" value="NAD(P)-bd_dom_sf"/>
</dbReference>
<proteinExistence type="inferred from homology"/>
<dbReference type="Proteomes" id="UP001056035">
    <property type="component" value="Chromosome"/>
</dbReference>
<feature type="domain" description="3-hydroxyisobutyrate dehydrogenase-like NAD-binding" evidence="6">
    <location>
        <begin position="163"/>
        <end position="282"/>
    </location>
</feature>
<keyword evidence="3" id="KW-0520">NAD</keyword>
<evidence type="ECO:0000313" key="7">
    <source>
        <dbReference type="EMBL" id="UTI66957.1"/>
    </source>
</evidence>
<dbReference type="Pfam" id="PF03446">
    <property type="entry name" value="NAD_binding_2"/>
    <property type="match status" value="1"/>
</dbReference>
<dbReference type="InterPro" id="IPR002204">
    <property type="entry name" value="3-OH-isobutyrate_DH-rel_CS"/>
</dbReference>
<comment type="similarity">
    <text evidence="1">Belongs to the HIBADH-related family.</text>
</comment>
<sequence length="291" mass="29317">MRVAFLGLGIMGSRMAANLAAAGHQLSVWTRTDGKAAAWAAEHGATAQPTPAAAATGAEVVISMVVDGPQVLALAGELANSGHGEGRLLVDMSTIGPEAARTASAVLAAAGWGFMDAPVTGSSPKAADGTLTIMAGGRTEDFERVRPLLDAMGALVLHVGDTGQGQMVKLINNATAAANTAAAAQALLVGSATGVDLDALVQVMNAGSGGSAALALKAGPMREHDYTTLFKLEHMLKDVRLCLEEAQRAGVPFSAASAARDVLSAAMGRGLGDADFVALLEPLEGLAGRRL</sequence>
<evidence type="ECO:0000259" key="6">
    <source>
        <dbReference type="Pfam" id="PF14833"/>
    </source>
</evidence>
<evidence type="ECO:0000259" key="5">
    <source>
        <dbReference type="Pfam" id="PF03446"/>
    </source>
</evidence>
<dbReference type="InterPro" id="IPR013328">
    <property type="entry name" value="6PGD_dom2"/>
</dbReference>
<protein>
    <submittedName>
        <fullName evidence="7">NAD(P)-dependent oxidoreductase</fullName>
    </submittedName>
</protein>
<dbReference type="SUPFAM" id="SSF51735">
    <property type="entry name" value="NAD(P)-binding Rossmann-fold domains"/>
    <property type="match status" value="1"/>
</dbReference>
<keyword evidence="8" id="KW-1185">Reference proteome</keyword>
<evidence type="ECO:0000256" key="3">
    <source>
        <dbReference type="ARBA" id="ARBA00023027"/>
    </source>
</evidence>
<dbReference type="SUPFAM" id="SSF48179">
    <property type="entry name" value="6-phosphogluconate dehydrogenase C-terminal domain-like"/>
    <property type="match status" value="1"/>
</dbReference>
<dbReference type="RefSeq" id="WP_254573609.1">
    <property type="nucleotide sequence ID" value="NZ_CP098502.1"/>
</dbReference>
<dbReference type="InterPro" id="IPR015815">
    <property type="entry name" value="HIBADH-related"/>
</dbReference>
<evidence type="ECO:0000256" key="4">
    <source>
        <dbReference type="SAM" id="SignalP"/>
    </source>
</evidence>
<name>A0ABY5E296_9ACTN</name>
<reference evidence="7 8" key="1">
    <citation type="submission" date="2022-06" db="EMBL/GenBank/DDBJ databases">
        <title>Paraconexibacter antarcticus.</title>
        <authorList>
            <person name="Kim C.S."/>
        </authorList>
    </citation>
    <scope>NUCLEOTIDE SEQUENCE [LARGE SCALE GENOMIC DNA]</scope>
    <source>
        <strain evidence="7 8">02-257</strain>
    </source>
</reference>
<dbReference type="PANTHER" id="PTHR43060">
    <property type="entry name" value="3-HYDROXYISOBUTYRATE DEHYDROGENASE-LIKE 1, MITOCHONDRIAL-RELATED"/>
    <property type="match status" value="1"/>
</dbReference>
<dbReference type="InterPro" id="IPR008927">
    <property type="entry name" value="6-PGluconate_DH-like_C_sf"/>
</dbReference>
<evidence type="ECO:0000256" key="2">
    <source>
        <dbReference type="ARBA" id="ARBA00023002"/>
    </source>
</evidence>
<organism evidence="7 8">
    <name type="scientific">Paraconexibacter antarcticus</name>
    <dbReference type="NCBI Taxonomy" id="2949664"/>
    <lineage>
        <taxon>Bacteria</taxon>
        <taxon>Bacillati</taxon>
        <taxon>Actinomycetota</taxon>
        <taxon>Thermoleophilia</taxon>
        <taxon>Solirubrobacterales</taxon>
        <taxon>Paraconexibacteraceae</taxon>
        <taxon>Paraconexibacter</taxon>
    </lineage>
</organism>
<accession>A0ABY5E296</accession>
<dbReference type="Pfam" id="PF14833">
    <property type="entry name" value="NAD_binding_11"/>
    <property type="match status" value="1"/>
</dbReference>
<feature type="signal peptide" evidence="4">
    <location>
        <begin position="1"/>
        <end position="16"/>
    </location>
</feature>
<feature type="domain" description="6-phosphogluconate dehydrogenase NADP-binding" evidence="5">
    <location>
        <begin position="2"/>
        <end position="160"/>
    </location>
</feature>
<dbReference type="InterPro" id="IPR006115">
    <property type="entry name" value="6PGDH_NADP-bd"/>
</dbReference>
<evidence type="ECO:0000313" key="8">
    <source>
        <dbReference type="Proteomes" id="UP001056035"/>
    </source>
</evidence>
<dbReference type="EMBL" id="CP098502">
    <property type="protein sequence ID" value="UTI66957.1"/>
    <property type="molecule type" value="Genomic_DNA"/>
</dbReference>
<dbReference type="InterPro" id="IPR029154">
    <property type="entry name" value="HIBADH-like_NADP-bd"/>
</dbReference>
<gene>
    <name evidence="7" type="ORF">NBH00_12285</name>
</gene>
<evidence type="ECO:0000256" key="1">
    <source>
        <dbReference type="ARBA" id="ARBA00009080"/>
    </source>
</evidence>
<dbReference type="PANTHER" id="PTHR43060:SF15">
    <property type="entry name" value="3-HYDROXYISOBUTYRATE DEHYDROGENASE-LIKE 1, MITOCHONDRIAL-RELATED"/>
    <property type="match status" value="1"/>
</dbReference>